<protein>
    <recommendedName>
        <fullName evidence="2">DUF4145 domain-containing protein</fullName>
    </recommendedName>
</protein>
<dbReference type="InterPro" id="IPR025285">
    <property type="entry name" value="DUF4145"/>
</dbReference>
<sequence>MTDTNASELGQSIKAECSECGGMRNCDVLGFHNDRRGLNDYISWYKKWYILACRGCEHVFVQTAYGDEDQRAYGHNEDGEPVEEHYETNAYWPALAKRKPPEWLNGLGYSIDDLWTEVAVPKVDSARLAKALRELYTALDNDLFMLAGIGVRTCFDIASELLGIAENQTFKDKLNQLVKDGHIGQVDMDHLEFLVEAGNASAHRGWVADRSQISTMMDVLESFIHRAFIEPARKEKLSAAVAESNAVVPKRAASKPKAELPAPATPENTT</sequence>
<dbReference type="AlphaFoldDB" id="A0A1G4PUW8"/>
<dbReference type="Pfam" id="PF13643">
    <property type="entry name" value="DUF4145"/>
    <property type="match status" value="1"/>
</dbReference>
<proteinExistence type="predicted"/>
<dbReference type="RefSeq" id="WP_090643665.1">
    <property type="nucleotide sequence ID" value="NZ_CBCRYE010000001.1"/>
</dbReference>
<feature type="domain" description="DUF4145" evidence="2">
    <location>
        <begin position="134"/>
        <end position="221"/>
    </location>
</feature>
<dbReference type="OrthoDB" id="7851676at2"/>
<evidence type="ECO:0000256" key="1">
    <source>
        <dbReference type="SAM" id="MobiDB-lite"/>
    </source>
</evidence>
<gene>
    <name evidence="3" type="ORF">SAMN02927928_0685</name>
</gene>
<dbReference type="EMBL" id="FMTS01000001">
    <property type="protein sequence ID" value="SCW36113.1"/>
    <property type="molecule type" value="Genomic_DNA"/>
</dbReference>
<feature type="region of interest" description="Disordered" evidence="1">
    <location>
        <begin position="246"/>
        <end position="270"/>
    </location>
</feature>
<evidence type="ECO:0000313" key="3">
    <source>
        <dbReference type="EMBL" id="SCW36113.1"/>
    </source>
</evidence>
<dbReference type="Proteomes" id="UP000199150">
    <property type="component" value="Unassembled WGS sequence"/>
</dbReference>
<keyword evidence="4" id="KW-1185">Reference proteome</keyword>
<organism evidence="3 4">
    <name type="scientific">Asticcacaulis taihuensis</name>
    <dbReference type="NCBI Taxonomy" id="260084"/>
    <lineage>
        <taxon>Bacteria</taxon>
        <taxon>Pseudomonadati</taxon>
        <taxon>Pseudomonadota</taxon>
        <taxon>Alphaproteobacteria</taxon>
        <taxon>Caulobacterales</taxon>
        <taxon>Caulobacteraceae</taxon>
        <taxon>Asticcacaulis</taxon>
    </lineage>
</organism>
<evidence type="ECO:0000259" key="2">
    <source>
        <dbReference type="Pfam" id="PF13643"/>
    </source>
</evidence>
<name>A0A1G4PUW8_9CAUL</name>
<reference evidence="4" key="1">
    <citation type="submission" date="2016-10" db="EMBL/GenBank/DDBJ databases">
        <authorList>
            <person name="Varghese N."/>
            <person name="Submissions S."/>
        </authorList>
    </citation>
    <scope>NUCLEOTIDE SEQUENCE [LARGE SCALE GENOMIC DNA]</scope>
    <source>
        <strain evidence="4">CGMCC 1.3431</strain>
    </source>
</reference>
<accession>A0A1G4PUW8</accession>
<evidence type="ECO:0000313" key="4">
    <source>
        <dbReference type="Proteomes" id="UP000199150"/>
    </source>
</evidence>